<dbReference type="EMBL" id="LAZR01043517">
    <property type="protein sequence ID" value="KKL06885.1"/>
    <property type="molecule type" value="Genomic_DNA"/>
</dbReference>
<reference evidence="1" key="1">
    <citation type="journal article" date="2015" name="Nature">
        <title>Complex archaea that bridge the gap between prokaryotes and eukaryotes.</title>
        <authorList>
            <person name="Spang A."/>
            <person name="Saw J.H."/>
            <person name="Jorgensen S.L."/>
            <person name="Zaremba-Niedzwiedzka K."/>
            <person name="Martijn J."/>
            <person name="Lind A.E."/>
            <person name="van Eijk R."/>
            <person name="Schleper C."/>
            <person name="Guy L."/>
            <person name="Ettema T.J."/>
        </authorList>
    </citation>
    <scope>NUCLEOTIDE SEQUENCE</scope>
</reference>
<name>A0A0F9ABR8_9ZZZZ</name>
<evidence type="ECO:0000313" key="1">
    <source>
        <dbReference type="EMBL" id="KKL06885.1"/>
    </source>
</evidence>
<dbReference type="AlphaFoldDB" id="A0A0F9ABR8"/>
<accession>A0A0F9ABR8</accession>
<proteinExistence type="predicted"/>
<protein>
    <submittedName>
        <fullName evidence="1">Uncharacterized protein</fullName>
    </submittedName>
</protein>
<gene>
    <name evidence="1" type="ORF">LCGC14_2591580</name>
</gene>
<comment type="caution">
    <text evidence="1">The sequence shown here is derived from an EMBL/GenBank/DDBJ whole genome shotgun (WGS) entry which is preliminary data.</text>
</comment>
<organism evidence="1">
    <name type="scientific">marine sediment metagenome</name>
    <dbReference type="NCBI Taxonomy" id="412755"/>
    <lineage>
        <taxon>unclassified sequences</taxon>
        <taxon>metagenomes</taxon>
        <taxon>ecological metagenomes</taxon>
    </lineage>
</organism>
<sequence length="119" mass="14340">MSETDVEMAKYYIDDVYKDLKDLILEKNDIAYQITAGELLKYCIDLFFKINRTIKEKNKRIPKQLLNIDEKFYYIIQKVIKSHFDIVEVKKLVNYSENSLKGRRTLEWKLKSNLRIIKN</sequence>